<evidence type="ECO:0000256" key="4">
    <source>
        <dbReference type="ARBA" id="ARBA00022729"/>
    </source>
</evidence>
<keyword evidence="5" id="KW-0472">Membrane</keyword>
<dbReference type="InterPro" id="IPR038501">
    <property type="entry name" value="Spore_GerAC_C_sf"/>
</dbReference>
<reference evidence="10 11" key="1">
    <citation type="submission" date="2020-07" db="EMBL/GenBank/DDBJ databases">
        <authorList>
            <person name="Feng H."/>
        </authorList>
    </citation>
    <scope>NUCLEOTIDE SEQUENCE [LARGE SCALE GENOMIC DNA]</scope>
    <source>
        <strain evidence="11">s-11</strain>
    </source>
</reference>
<dbReference type="AlphaFoldDB" id="A0A7W1X9N5"/>
<dbReference type="OrthoDB" id="9816067at2"/>
<evidence type="ECO:0000256" key="2">
    <source>
        <dbReference type="ARBA" id="ARBA00007886"/>
    </source>
</evidence>
<evidence type="ECO:0000256" key="7">
    <source>
        <dbReference type="ARBA" id="ARBA00023288"/>
    </source>
</evidence>
<feature type="domain" description="Spore germination GerAC-like C-terminal" evidence="8">
    <location>
        <begin position="232"/>
        <end position="395"/>
    </location>
</feature>
<dbReference type="InterPro" id="IPR057336">
    <property type="entry name" value="GerAC_N"/>
</dbReference>
<keyword evidence="3" id="KW-0309">Germination</keyword>
<keyword evidence="4" id="KW-0732">Signal</keyword>
<sequence>MRLNGKKLRLIQLGIIMCLTFPISGCWNYFELNELSFVTAIGYDQGSHYPYRLTFQVMNPNNMVQQPIGGSGKGGSPITVYTGEGNNIIEAIQNASNKISRHMNFSHTQIIVIGEALARKGIATIFDVKERSMEGRINVPILIARGTTAENVISALTPLDQIPAYNLAQKVLITEGTPSKALNLIENDVVSILSTPGIDLVLSGVELSNNGKKATEQQSFQSTSPPLLAISKMGLFKKDKLVSWINNSAAIGTIFLLDKMKHGTFSINCKNKPSKVAIQINYSKTKVEASMVHGTPTFHITVRTNGDIKETECPLNLEDPKVLNMLGKQSAKKIGEFIQSAIHAAKQVKTDVFGFGQAIHRASPQSWNKLKNHWDDLFTKAKVNLDIFVNITDSGLRKKPYEFK</sequence>
<feature type="domain" description="Spore germination protein N-terminal" evidence="9">
    <location>
        <begin position="30"/>
        <end position="205"/>
    </location>
</feature>
<evidence type="ECO:0000256" key="3">
    <source>
        <dbReference type="ARBA" id="ARBA00022544"/>
    </source>
</evidence>
<dbReference type="InterPro" id="IPR046953">
    <property type="entry name" value="Spore_GerAC-like_C"/>
</dbReference>
<name>A0A7W1X9N5_9BACL</name>
<comment type="subcellular location">
    <subcellularLocation>
        <location evidence="1">Membrane</location>
        <topology evidence="1">Lipid-anchor</topology>
    </subcellularLocation>
</comment>
<dbReference type="Gene3D" id="3.30.300.210">
    <property type="entry name" value="Nutrient germinant receptor protein C, domain 3"/>
    <property type="match status" value="1"/>
</dbReference>
<dbReference type="EMBL" id="JACEIP010000008">
    <property type="protein sequence ID" value="MBA4542703.1"/>
    <property type="molecule type" value="Genomic_DNA"/>
</dbReference>
<gene>
    <name evidence="10" type="ORF">H1164_07280</name>
</gene>
<dbReference type="Gene3D" id="6.20.190.10">
    <property type="entry name" value="Nutrient germinant receptor protein C, domain 1"/>
    <property type="match status" value="1"/>
</dbReference>
<keyword evidence="7" id="KW-0449">Lipoprotein</keyword>
<accession>A0A7W1X9N5</accession>
<dbReference type="Proteomes" id="UP000530514">
    <property type="component" value="Unassembled WGS sequence"/>
</dbReference>
<dbReference type="Pfam" id="PF05504">
    <property type="entry name" value="Spore_GerAC"/>
    <property type="match status" value="1"/>
</dbReference>
<keyword evidence="11" id="KW-1185">Reference proteome</keyword>
<evidence type="ECO:0000256" key="5">
    <source>
        <dbReference type="ARBA" id="ARBA00023136"/>
    </source>
</evidence>
<evidence type="ECO:0000256" key="6">
    <source>
        <dbReference type="ARBA" id="ARBA00023139"/>
    </source>
</evidence>
<comment type="caution">
    <text evidence="10">The sequence shown here is derived from an EMBL/GenBank/DDBJ whole genome shotgun (WGS) entry which is preliminary data.</text>
</comment>
<organism evidence="10 11">
    <name type="scientific">Thermoactinomyces daqus</name>
    <dbReference type="NCBI Taxonomy" id="1329516"/>
    <lineage>
        <taxon>Bacteria</taxon>
        <taxon>Bacillati</taxon>
        <taxon>Bacillota</taxon>
        <taxon>Bacilli</taxon>
        <taxon>Bacillales</taxon>
        <taxon>Thermoactinomycetaceae</taxon>
        <taxon>Thermoactinomyces</taxon>
    </lineage>
</organism>
<dbReference type="GO" id="GO:0016020">
    <property type="term" value="C:membrane"/>
    <property type="evidence" value="ECO:0007669"/>
    <property type="project" value="UniProtKB-SubCell"/>
</dbReference>
<dbReference type="GO" id="GO:0009847">
    <property type="term" value="P:spore germination"/>
    <property type="evidence" value="ECO:0007669"/>
    <property type="project" value="InterPro"/>
</dbReference>
<proteinExistence type="inferred from homology"/>
<dbReference type="PANTHER" id="PTHR35789:SF1">
    <property type="entry name" value="SPORE GERMINATION PROTEIN B3"/>
    <property type="match status" value="1"/>
</dbReference>
<keyword evidence="6" id="KW-0564">Palmitate</keyword>
<protein>
    <submittedName>
        <fullName evidence="10">Ger(X)C family spore germination protein</fullName>
    </submittedName>
</protein>
<evidence type="ECO:0000259" key="8">
    <source>
        <dbReference type="Pfam" id="PF05504"/>
    </source>
</evidence>
<evidence type="ECO:0000313" key="10">
    <source>
        <dbReference type="EMBL" id="MBA4542703.1"/>
    </source>
</evidence>
<dbReference type="PANTHER" id="PTHR35789">
    <property type="entry name" value="SPORE GERMINATION PROTEIN B3"/>
    <property type="match status" value="1"/>
</dbReference>
<dbReference type="Pfam" id="PF25198">
    <property type="entry name" value="Spore_GerAC_N"/>
    <property type="match status" value="1"/>
</dbReference>
<dbReference type="RefSeq" id="WP_033101791.1">
    <property type="nucleotide sequence ID" value="NZ_JACEIP010000008.1"/>
</dbReference>
<comment type="similarity">
    <text evidence="2">Belongs to the GerABKC lipoprotein family.</text>
</comment>
<evidence type="ECO:0000259" key="9">
    <source>
        <dbReference type="Pfam" id="PF25198"/>
    </source>
</evidence>
<dbReference type="NCBIfam" id="TIGR02887">
    <property type="entry name" value="spore_ger_x_C"/>
    <property type="match status" value="1"/>
</dbReference>
<evidence type="ECO:0000313" key="11">
    <source>
        <dbReference type="Proteomes" id="UP000530514"/>
    </source>
</evidence>
<dbReference type="InterPro" id="IPR008844">
    <property type="entry name" value="Spore_GerAC-like"/>
</dbReference>
<evidence type="ECO:0000256" key="1">
    <source>
        <dbReference type="ARBA" id="ARBA00004635"/>
    </source>
</evidence>